<evidence type="ECO:0000313" key="5">
    <source>
        <dbReference type="Proteomes" id="UP000249542"/>
    </source>
</evidence>
<evidence type="ECO:0000256" key="1">
    <source>
        <dbReference type="SAM" id="SignalP"/>
    </source>
</evidence>
<dbReference type="SUPFAM" id="SSF50156">
    <property type="entry name" value="PDZ domain-like"/>
    <property type="match status" value="1"/>
</dbReference>
<feature type="chain" id="PRO_5016019586" evidence="1">
    <location>
        <begin position="22"/>
        <end position="622"/>
    </location>
</feature>
<dbReference type="Pfam" id="PF05299">
    <property type="entry name" value="Peptidase_M61"/>
    <property type="match status" value="1"/>
</dbReference>
<dbReference type="InterPro" id="IPR036034">
    <property type="entry name" value="PDZ_sf"/>
</dbReference>
<feature type="domain" description="Peptidase M61 N-terminal" evidence="3">
    <location>
        <begin position="33"/>
        <end position="211"/>
    </location>
</feature>
<evidence type="ECO:0000259" key="2">
    <source>
        <dbReference type="Pfam" id="PF05299"/>
    </source>
</evidence>
<dbReference type="PROSITE" id="PS51257">
    <property type="entry name" value="PROKAR_LIPOPROTEIN"/>
    <property type="match status" value="1"/>
</dbReference>
<gene>
    <name evidence="4" type="ORF">LX95_01725</name>
</gene>
<feature type="signal peptide" evidence="1">
    <location>
        <begin position="1"/>
        <end position="21"/>
    </location>
</feature>
<dbReference type="Proteomes" id="UP000249542">
    <property type="component" value="Unassembled WGS sequence"/>
</dbReference>
<feature type="domain" description="Peptidase M61 catalytic" evidence="2">
    <location>
        <begin position="310"/>
        <end position="416"/>
    </location>
</feature>
<dbReference type="InterPro" id="IPR027268">
    <property type="entry name" value="Peptidase_M4/M1_CTD_sf"/>
</dbReference>
<comment type="caution">
    <text evidence="4">The sequence shown here is derived from an EMBL/GenBank/DDBJ whole genome shotgun (WGS) entry which is preliminary data.</text>
</comment>
<dbReference type="InterPro" id="IPR040756">
    <property type="entry name" value="Peptidase_M61_N"/>
</dbReference>
<keyword evidence="4" id="KW-0645">Protease</keyword>
<reference evidence="4 5" key="1">
    <citation type="submission" date="2018-06" db="EMBL/GenBank/DDBJ databases">
        <title>Genomic Encyclopedia of Archaeal and Bacterial Type Strains, Phase II (KMG-II): from individual species to whole genera.</title>
        <authorList>
            <person name="Goeker M."/>
        </authorList>
    </citation>
    <scope>NUCLEOTIDE SEQUENCE [LARGE SCALE GENOMIC DNA]</scope>
    <source>
        <strain evidence="4 5">DSM 15361</strain>
    </source>
</reference>
<dbReference type="Gene3D" id="2.30.42.10">
    <property type="match status" value="1"/>
</dbReference>
<keyword evidence="1" id="KW-0732">Signal</keyword>
<evidence type="ECO:0000313" key="4">
    <source>
        <dbReference type="EMBL" id="PZW40657.1"/>
    </source>
</evidence>
<proteinExistence type="predicted"/>
<protein>
    <submittedName>
        <fullName evidence="4">Putative metalloprotease with PDZ domain</fullName>
    </submittedName>
</protein>
<dbReference type="Pfam" id="PF17899">
    <property type="entry name" value="Peptidase_M61_N"/>
    <property type="match status" value="1"/>
</dbReference>
<dbReference type="Gene3D" id="1.10.390.10">
    <property type="entry name" value="Neutral Protease Domain 2"/>
    <property type="match status" value="1"/>
</dbReference>
<dbReference type="Gene3D" id="2.60.40.3650">
    <property type="match status" value="1"/>
</dbReference>
<organism evidence="4 5">
    <name type="scientific">Mesonia algae</name>
    <dbReference type="NCBI Taxonomy" id="213248"/>
    <lineage>
        <taxon>Bacteria</taxon>
        <taxon>Pseudomonadati</taxon>
        <taxon>Bacteroidota</taxon>
        <taxon>Flavobacteriia</taxon>
        <taxon>Flavobacteriales</taxon>
        <taxon>Flavobacteriaceae</taxon>
        <taxon>Mesonia</taxon>
    </lineage>
</organism>
<dbReference type="GO" id="GO:0006508">
    <property type="term" value="P:proteolysis"/>
    <property type="evidence" value="ECO:0007669"/>
    <property type="project" value="UniProtKB-KW"/>
</dbReference>
<evidence type="ECO:0000259" key="3">
    <source>
        <dbReference type="Pfam" id="PF17899"/>
    </source>
</evidence>
<keyword evidence="4" id="KW-0482">Metalloprotease</keyword>
<dbReference type="GO" id="GO:0008237">
    <property type="term" value="F:metallopeptidase activity"/>
    <property type="evidence" value="ECO:0007669"/>
    <property type="project" value="UniProtKB-KW"/>
</dbReference>
<dbReference type="AlphaFoldDB" id="A0A2W7IMS2"/>
<accession>A0A2W7IMS2</accession>
<dbReference type="SUPFAM" id="SSF55486">
    <property type="entry name" value="Metalloproteases ('zincins'), catalytic domain"/>
    <property type="match status" value="1"/>
</dbReference>
<sequence length="622" mass="70180">MKKMIYTAALAFALFSCKSTAVKTSENETIVTNIDLVDVQDDKVMVSVNPGKIDKESIVFYIPKTVPGTYSTDNYGKFIENVKAYNYKGEELTVTSIDENSWQIANATSLDKITYWVNDSFDIAGEEGVFSPAGTNIAANENFMLNLHAFVGYFDGMTETPYQLTVKRPNNLVSGTSLKSSIVSKPEGDATIDEYSAARYFEITDNPIMYSTPNQVDFQLGDMKVILDVYSPNGVYTAEQIKPNMSKILEAQKSFLGDIDNTNMYAILLYLADMQKTDAKGFGALEHHTSTTVVLPETMPLQALNESMKDVVSHEFFHIITPLSVHSNEVHYFDYNNPKMSKHLWMYEGVTEYFANLFQVNQGLIEDAAFYERMVEKIASSKNFDDTMPFTVMSENILDEKYEKSYYNVYQKGALIGMALDIRLRELSNGESGILDLMKKLSAKYGKEKPFNDDELFNDIVELTYPEVRTFLTTYISGTTPIPYEDFFAKVGVEKKEQEVKSGYFLNGQVPFIDGDAETKELFIRKNIALNSFLEEMKLEGGDIIKSINGTAYTIDNAYALIMTSQAWKDGEELKMVIDRDGEEMTLTGTVKPATMMKTSYESLDLPDSDARKQLREAWLRG</sequence>
<keyword evidence="5" id="KW-1185">Reference proteome</keyword>
<keyword evidence="4" id="KW-0378">Hydrolase</keyword>
<name>A0A2W7IMS2_9FLAO</name>
<dbReference type="EMBL" id="QKYV01000004">
    <property type="protein sequence ID" value="PZW40657.1"/>
    <property type="molecule type" value="Genomic_DNA"/>
</dbReference>
<dbReference type="RefSeq" id="WP_111541024.1">
    <property type="nucleotide sequence ID" value="NZ_QKYV01000004.1"/>
</dbReference>
<dbReference type="InterPro" id="IPR007963">
    <property type="entry name" value="Peptidase_M61_catalytic"/>
</dbReference>